<name>A0A2T9YW78_9FUNG</name>
<accession>A0A2T9YW78</accession>
<keyword evidence="2" id="KW-1185">Reference proteome</keyword>
<dbReference type="Proteomes" id="UP000245383">
    <property type="component" value="Unassembled WGS sequence"/>
</dbReference>
<protein>
    <submittedName>
        <fullName evidence="1">Uncharacterized protein</fullName>
    </submittedName>
</protein>
<sequence>MSGVSYNPLLRDNINIIAESANSVLNNFFTRCDIGETISKFTAREDGQQRFKDLADKDVFRNIKDYNDDVDFNYILLCAYILESSIDSPKFALKVFNKDFVKIQELEKPIYLQVQSKKKLEDKSFLM</sequence>
<gene>
    <name evidence="1" type="ORF">BB561_001094</name>
</gene>
<proteinExistence type="predicted"/>
<comment type="caution">
    <text evidence="1">The sequence shown here is derived from an EMBL/GenBank/DDBJ whole genome shotgun (WGS) entry which is preliminary data.</text>
</comment>
<dbReference type="EMBL" id="MBFR01000028">
    <property type="protein sequence ID" value="PVU96600.1"/>
    <property type="molecule type" value="Genomic_DNA"/>
</dbReference>
<organism evidence="1 2">
    <name type="scientific">Smittium simulii</name>
    <dbReference type="NCBI Taxonomy" id="133385"/>
    <lineage>
        <taxon>Eukaryota</taxon>
        <taxon>Fungi</taxon>
        <taxon>Fungi incertae sedis</taxon>
        <taxon>Zoopagomycota</taxon>
        <taxon>Kickxellomycotina</taxon>
        <taxon>Harpellomycetes</taxon>
        <taxon>Harpellales</taxon>
        <taxon>Legeriomycetaceae</taxon>
        <taxon>Smittium</taxon>
    </lineage>
</organism>
<evidence type="ECO:0000313" key="1">
    <source>
        <dbReference type="EMBL" id="PVU96600.1"/>
    </source>
</evidence>
<evidence type="ECO:0000313" key="2">
    <source>
        <dbReference type="Proteomes" id="UP000245383"/>
    </source>
</evidence>
<dbReference type="AlphaFoldDB" id="A0A2T9YW78"/>
<reference evidence="1 2" key="1">
    <citation type="journal article" date="2018" name="MBio">
        <title>Comparative Genomics Reveals the Core Gene Toolbox for the Fungus-Insect Symbiosis.</title>
        <authorList>
            <person name="Wang Y."/>
            <person name="Stata M."/>
            <person name="Wang W."/>
            <person name="Stajich J.E."/>
            <person name="White M.M."/>
            <person name="Moncalvo J.M."/>
        </authorList>
    </citation>
    <scope>NUCLEOTIDE SEQUENCE [LARGE SCALE GENOMIC DNA]</scope>
    <source>
        <strain evidence="1 2">SWE-8-4</strain>
    </source>
</reference>